<name>D7G996_ECTSI</name>
<feature type="compositionally biased region" description="Basic and acidic residues" evidence="6">
    <location>
        <begin position="399"/>
        <end position="421"/>
    </location>
</feature>
<evidence type="ECO:0000256" key="2">
    <source>
        <dbReference type="ARBA" id="ARBA00022801"/>
    </source>
</evidence>
<dbReference type="STRING" id="2880.D7G996"/>
<dbReference type="GO" id="GO:0005737">
    <property type="term" value="C:cytoplasm"/>
    <property type="evidence" value="ECO:0007669"/>
    <property type="project" value="TreeGrafter"/>
</dbReference>
<dbReference type="InterPro" id="IPR036627">
    <property type="entry name" value="CobW-likC_sf"/>
</dbReference>
<protein>
    <recommendedName>
        <fullName evidence="11">CobW C-terminal domain-containing protein</fullName>
    </recommendedName>
</protein>
<feature type="region of interest" description="Disordered" evidence="6">
    <location>
        <begin position="392"/>
        <end position="431"/>
    </location>
</feature>
<feature type="domain" description="CobW C-terminal" evidence="8">
    <location>
        <begin position="497"/>
        <end position="596"/>
    </location>
</feature>
<keyword evidence="10" id="KW-1185">Reference proteome</keyword>
<feature type="compositionally biased region" description="Low complexity" evidence="6">
    <location>
        <begin position="610"/>
        <end position="620"/>
    </location>
</feature>
<dbReference type="Pfam" id="PF07683">
    <property type="entry name" value="CobW_C"/>
    <property type="match status" value="1"/>
</dbReference>
<keyword evidence="3" id="KW-0143">Chaperone</keyword>
<keyword evidence="2" id="KW-0378">Hydrolase</keyword>
<dbReference type="CDD" id="cd03112">
    <property type="entry name" value="CobW-like"/>
    <property type="match status" value="1"/>
</dbReference>
<dbReference type="GO" id="GO:0016787">
    <property type="term" value="F:hydrolase activity"/>
    <property type="evidence" value="ECO:0007669"/>
    <property type="project" value="UniProtKB-KW"/>
</dbReference>
<dbReference type="InParanoid" id="D7G996"/>
<dbReference type="InterPro" id="IPR027417">
    <property type="entry name" value="P-loop_NTPase"/>
</dbReference>
<dbReference type="Proteomes" id="UP000002630">
    <property type="component" value="Linkage Group LG09"/>
</dbReference>
<gene>
    <name evidence="9" type="ORF">Esi_0097_0003</name>
</gene>
<dbReference type="Gene3D" id="3.30.1220.10">
    <property type="entry name" value="CobW-like, C-terminal domain"/>
    <property type="match status" value="1"/>
</dbReference>
<organism evidence="9 10">
    <name type="scientific">Ectocarpus siliculosus</name>
    <name type="common">Brown alga</name>
    <name type="synonym">Conferva siliculosa</name>
    <dbReference type="NCBI Taxonomy" id="2880"/>
    <lineage>
        <taxon>Eukaryota</taxon>
        <taxon>Sar</taxon>
        <taxon>Stramenopiles</taxon>
        <taxon>Ochrophyta</taxon>
        <taxon>PX clade</taxon>
        <taxon>Phaeophyceae</taxon>
        <taxon>Ectocarpales</taxon>
        <taxon>Ectocarpaceae</taxon>
        <taxon>Ectocarpus</taxon>
    </lineage>
</organism>
<dbReference type="SUPFAM" id="SSF52540">
    <property type="entry name" value="P-loop containing nucleoside triphosphate hydrolases"/>
    <property type="match status" value="1"/>
</dbReference>
<evidence type="ECO:0000256" key="1">
    <source>
        <dbReference type="ARBA" id="ARBA00022741"/>
    </source>
</evidence>
<dbReference type="OMA" id="HEHSHNG"/>
<feature type="domain" description="CobW/HypB/UreG nucleotide-binding" evidence="7">
    <location>
        <begin position="153"/>
        <end position="365"/>
    </location>
</feature>
<dbReference type="InterPro" id="IPR003495">
    <property type="entry name" value="CobW/HypB/UreG_nucleotide-bd"/>
</dbReference>
<proteinExistence type="inferred from homology"/>
<dbReference type="Pfam" id="PF02492">
    <property type="entry name" value="cobW"/>
    <property type="match status" value="1"/>
</dbReference>
<comment type="catalytic activity">
    <reaction evidence="5">
        <text>GTP + H2O = GDP + phosphate + H(+)</text>
        <dbReference type="Rhea" id="RHEA:19669"/>
        <dbReference type="ChEBI" id="CHEBI:15377"/>
        <dbReference type="ChEBI" id="CHEBI:15378"/>
        <dbReference type="ChEBI" id="CHEBI:37565"/>
        <dbReference type="ChEBI" id="CHEBI:43474"/>
        <dbReference type="ChEBI" id="CHEBI:58189"/>
    </reaction>
    <physiologicalReaction direction="left-to-right" evidence="5">
        <dbReference type="Rhea" id="RHEA:19670"/>
    </physiologicalReaction>
</comment>
<evidence type="ECO:0000259" key="7">
    <source>
        <dbReference type="Pfam" id="PF02492"/>
    </source>
</evidence>
<feature type="region of interest" description="Disordered" evidence="6">
    <location>
        <begin position="602"/>
        <end position="641"/>
    </location>
</feature>
<evidence type="ECO:0000313" key="9">
    <source>
        <dbReference type="EMBL" id="CBJ28239.1"/>
    </source>
</evidence>
<accession>D7G996</accession>
<evidence type="ECO:0000259" key="8">
    <source>
        <dbReference type="Pfam" id="PF07683"/>
    </source>
</evidence>
<reference evidence="9 10" key="1">
    <citation type="journal article" date="2010" name="Nature">
        <title>The Ectocarpus genome and the independent evolution of multicellularity in brown algae.</title>
        <authorList>
            <person name="Cock J.M."/>
            <person name="Sterck L."/>
            <person name="Rouze P."/>
            <person name="Scornet D."/>
            <person name="Allen A.E."/>
            <person name="Amoutzias G."/>
            <person name="Anthouard V."/>
            <person name="Artiguenave F."/>
            <person name="Aury J.M."/>
            <person name="Badger J.H."/>
            <person name="Beszteri B."/>
            <person name="Billiau K."/>
            <person name="Bonnet E."/>
            <person name="Bothwell J.H."/>
            <person name="Bowler C."/>
            <person name="Boyen C."/>
            <person name="Brownlee C."/>
            <person name="Carrano C.J."/>
            <person name="Charrier B."/>
            <person name="Cho G.Y."/>
            <person name="Coelho S.M."/>
            <person name="Collen J."/>
            <person name="Corre E."/>
            <person name="Da Silva C."/>
            <person name="Delage L."/>
            <person name="Delaroque N."/>
            <person name="Dittami S.M."/>
            <person name="Doulbeau S."/>
            <person name="Elias M."/>
            <person name="Farnham G."/>
            <person name="Gachon C.M."/>
            <person name="Gschloessl B."/>
            <person name="Heesch S."/>
            <person name="Jabbari K."/>
            <person name="Jubin C."/>
            <person name="Kawai H."/>
            <person name="Kimura K."/>
            <person name="Kloareg B."/>
            <person name="Kupper F.C."/>
            <person name="Lang D."/>
            <person name="Le Bail A."/>
            <person name="Leblanc C."/>
            <person name="Lerouge P."/>
            <person name="Lohr M."/>
            <person name="Lopez P.J."/>
            <person name="Martens C."/>
            <person name="Maumus F."/>
            <person name="Michel G."/>
            <person name="Miranda-Saavedra D."/>
            <person name="Morales J."/>
            <person name="Moreau H."/>
            <person name="Motomura T."/>
            <person name="Nagasato C."/>
            <person name="Napoli C.A."/>
            <person name="Nelson D.R."/>
            <person name="Nyvall-Collen P."/>
            <person name="Peters A.F."/>
            <person name="Pommier C."/>
            <person name="Potin P."/>
            <person name="Poulain J."/>
            <person name="Quesneville H."/>
            <person name="Read B."/>
            <person name="Rensing S.A."/>
            <person name="Ritter A."/>
            <person name="Rousvoal S."/>
            <person name="Samanta M."/>
            <person name="Samson G."/>
            <person name="Schroeder D.C."/>
            <person name="Segurens B."/>
            <person name="Strittmatter M."/>
            <person name="Tonon T."/>
            <person name="Tregear J.W."/>
            <person name="Valentin K."/>
            <person name="von Dassow P."/>
            <person name="Yamagishi T."/>
            <person name="Van de Peer Y."/>
            <person name="Wincker P."/>
        </authorList>
    </citation>
    <scope>NUCLEOTIDE SEQUENCE [LARGE SCALE GENOMIC DNA]</scope>
    <source>
        <strain evidence="10">Ec32 / CCAP1310/4</strain>
    </source>
</reference>
<dbReference type="OrthoDB" id="258627at2759"/>
<dbReference type="GO" id="GO:0000166">
    <property type="term" value="F:nucleotide binding"/>
    <property type="evidence" value="ECO:0007669"/>
    <property type="project" value="UniProtKB-KW"/>
</dbReference>
<dbReference type="InterPro" id="IPR051316">
    <property type="entry name" value="Zinc-reg_GTPase_activator"/>
</dbReference>
<dbReference type="PANTHER" id="PTHR13748:SF62">
    <property type="entry name" value="COBW DOMAIN-CONTAINING PROTEIN"/>
    <property type="match status" value="1"/>
</dbReference>
<dbReference type="InterPro" id="IPR011629">
    <property type="entry name" value="CobW-like_C"/>
</dbReference>
<evidence type="ECO:0000256" key="3">
    <source>
        <dbReference type="ARBA" id="ARBA00023186"/>
    </source>
</evidence>
<dbReference type="SUPFAM" id="SSF90002">
    <property type="entry name" value="Hypothetical protein YjiA, C-terminal domain"/>
    <property type="match status" value="1"/>
</dbReference>
<sequence>MEVEQKNVVGGGSDGHAGDSRRVRVSLSRRGCKWADDVMLKDRDQASGVGSDAGLGVYIKASWTVRELATKAEELLLEKQGLALATALVLCPSRDSAIPFYDVASRYVGEGDTLVLVGDVERAAARRSAPPGGKPAATAAAAVSSATSSHKVPVTILTGFLGSGKTTMLNHLLHVQREKRIAVIENEFGEVPIDGDLLADGDGLSAAEQVVVLDNGCMCCTVRGDLLGAFSSVLAKMEEAKAKEEGGGGGGSGGSGRALDSVLVETTGMADPVPIVRTLLQTPAISNSFALDGVVTLVDAKNILPRLQEGEEEEEGGKGEEEIDEAFQQIMFSDRIVVNKVDLVPASTAVEVFQRIRSMNGTAGVVSCSRGKLDPRELEGLGAFDRLMREAEEEPEMDLEPHSHDHAHSHSHAHEHDHSHGDSACGGEEGGCSLQGPQPCALDHDHGGPADGTLDGEVCNLEHDHTGHSHDTRHSSQVGTFSLVKKSTEVLSLPFARWVRSLAFLPREKGVLFRSKAVLAVAGSDRKLVFHAVSDVMETPGHEAKHRLALVFVVSAHLRRLWREAGRWSDGEDRGCRIVFIGKRLDRAFLEEGFNSTARAVAPKRGTIRSPSSPAAVAAATLRGGGEAPPPSSSDDTATSVATGESMLESLAARVTVGFFSAMLGLGTGEVLRVGETCSGLLAAVEGGHATEHYRALLAEEEKECLSARPGFHLSLRRSLPKFYLHPFVSTATARSYAKAAAAAKLEMNSSMGQGRTGISFKNAEEVEAAGITWLEVEQLADPLAKNFVVEFSWRSETMRTFFDSGNSSTNSAMVKIAYEVDDEDAFDEEIDTLKFRLVLRPETVQNNEASVDAASPAVRGTAAAAAENPAASSSSGSALPLHRLMIQTVGGRSCSQVYGLSFHSISPSFQVHVQVPDHRVPYFQTDQLFHKWHPLMESLRAEPRLRFLVRMKPDGSGPLDNMCGCC</sequence>
<feature type="region of interest" description="Disordered" evidence="6">
    <location>
        <begin position="1"/>
        <end position="22"/>
    </location>
</feature>
<evidence type="ECO:0008006" key="11">
    <source>
        <dbReference type="Google" id="ProtNLM"/>
    </source>
</evidence>
<dbReference type="EMBL" id="FN649734">
    <property type="protein sequence ID" value="CBJ28239.1"/>
    <property type="molecule type" value="Genomic_DNA"/>
</dbReference>
<dbReference type="EMBL" id="FN649212">
    <property type="protein sequence ID" value="CBJ28239.1"/>
    <property type="molecule type" value="Genomic_DNA"/>
</dbReference>
<evidence type="ECO:0000256" key="4">
    <source>
        <dbReference type="ARBA" id="ARBA00034320"/>
    </source>
</evidence>
<keyword evidence="1" id="KW-0547">Nucleotide-binding</keyword>
<dbReference type="eggNOG" id="KOG2743">
    <property type="taxonomic scope" value="Eukaryota"/>
</dbReference>
<evidence type="ECO:0000256" key="5">
    <source>
        <dbReference type="ARBA" id="ARBA00049117"/>
    </source>
</evidence>
<evidence type="ECO:0000313" key="10">
    <source>
        <dbReference type="Proteomes" id="UP000002630"/>
    </source>
</evidence>
<evidence type="ECO:0000256" key="6">
    <source>
        <dbReference type="SAM" id="MobiDB-lite"/>
    </source>
</evidence>
<dbReference type="Gene3D" id="3.40.50.300">
    <property type="entry name" value="P-loop containing nucleotide triphosphate hydrolases"/>
    <property type="match status" value="1"/>
</dbReference>
<dbReference type="PANTHER" id="PTHR13748">
    <property type="entry name" value="COBW-RELATED"/>
    <property type="match status" value="1"/>
</dbReference>
<comment type="similarity">
    <text evidence="4">Belongs to the SIMIBI class G3E GTPase family. ZNG1 subfamily.</text>
</comment>
<dbReference type="AlphaFoldDB" id="D7G996"/>